<dbReference type="InterPro" id="IPR011723">
    <property type="entry name" value="Znf/thioredoxin_put"/>
</dbReference>
<feature type="region of interest" description="Disordered" evidence="1">
    <location>
        <begin position="96"/>
        <end position="123"/>
    </location>
</feature>
<evidence type="ECO:0000313" key="4">
    <source>
        <dbReference type="Proteomes" id="UP000634004"/>
    </source>
</evidence>
<reference evidence="3" key="1">
    <citation type="journal article" date="2014" name="Int. J. Syst. Evol. Microbiol.">
        <title>Complete genome sequence of Corynebacterium casei LMG S-19264T (=DSM 44701T), isolated from a smear-ripened cheese.</title>
        <authorList>
            <consortium name="US DOE Joint Genome Institute (JGI-PGF)"/>
            <person name="Walter F."/>
            <person name="Albersmeier A."/>
            <person name="Kalinowski J."/>
            <person name="Ruckert C."/>
        </authorList>
    </citation>
    <scope>NUCLEOTIDE SEQUENCE</scope>
    <source>
        <strain evidence="3">KCTC 32513</strain>
    </source>
</reference>
<keyword evidence="2" id="KW-1133">Transmembrane helix</keyword>
<dbReference type="Pfam" id="PF11906">
    <property type="entry name" value="DUF3426"/>
    <property type="match status" value="1"/>
</dbReference>
<dbReference type="Proteomes" id="UP000634004">
    <property type="component" value="Unassembled WGS sequence"/>
</dbReference>
<reference evidence="3" key="2">
    <citation type="submission" date="2020-09" db="EMBL/GenBank/DDBJ databases">
        <authorList>
            <person name="Sun Q."/>
            <person name="Kim S."/>
        </authorList>
    </citation>
    <scope>NUCLEOTIDE SEQUENCE</scope>
    <source>
        <strain evidence="3">KCTC 32513</strain>
    </source>
</reference>
<dbReference type="RefSeq" id="WP_189498327.1">
    <property type="nucleotide sequence ID" value="NZ_BMZH01000009.1"/>
</dbReference>
<comment type="caution">
    <text evidence="3">The sequence shown here is derived from an EMBL/GenBank/DDBJ whole genome shotgun (WGS) entry which is preliminary data.</text>
</comment>
<dbReference type="EMBL" id="BMZH01000009">
    <property type="protein sequence ID" value="GHA98430.1"/>
    <property type="molecule type" value="Genomic_DNA"/>
</dbReference>
<evidence type="ECO:0000256" key="2">
    <source>
        <dbReference type="SAM" id="Phobius"/>
    </source>
</evidence>
<organism evidence="3 4">
    <name type="scientific">Algimonas arctica</name>
    <dbReference type="NCBI Taxonomy" id="1479486"/>
    <lineage>
        <taxon>Bacteria</taxon>
        <taxon>Pseudomonadati</taxon>
        <taxon>Pseudomonadota</taxon>
        <taxon>Alphaproteobacteria</taxon>
        <taxon>Maricaulales</taxon>
        <taxon>Robiginitomaculaceae</taxon>
        <taxon>Algimonas</taxon>
    </lineage>
</organism>
<gene>
    <name evidence="3" type="ORF">GCM10009069_21640</name>
</gene>
<dbReference type="InterPro" id="IPR021834">
    <property type="entry name" value="DUF3426"/>
</dbReference>
<dbReference type="AlphaFoldDB" id="A0A8J3CQV2"/>
<feature type="transmembrane region" description="Helical" evidence="2">
    <location>
        <begin position="145"/>
        <end position="165"/>
    </location>
</feature>
<evidence type="ECO:0000313" key="3">
    <source>
        <dbReference type="EMBL" id="GHA98430.1"/>
    </source>
</evidence>
<evidence type="ECO:0000256" key="1">
    <source>
        <dbReference type="SAM" id="MobiDB-lite"/>
    </source>
</evidence>
<keyword evidence="4" id="KW-1185">Reference proteome</keyword>
<feature type="compositionally biased region" description="Low complexity" evidence="1">
    <location>
        <begin position="98"/>
        <end position="112"/>
    </location>
</feature>
<protein>
    <submittedName>
        <fullName evidence="3">Thioredoxin</fullName>
    </submittedName>
</protein>
<dbReference type="NCBIfam" id="TIGR02098">
    <property type="entry name" value="MJ0042_CXXC"/>
    <property type="match status" value="1"/>
</dbReference>
<name>A0A8J3CQV2_9PROT</name>
<proteinExistence type="predicted"/>
<accession>A0A8J3CQV2</accession>
<sequence length="292" mass="31409">MSALVITCPDCGTRYKATAASIGDDGRTVRCVKCESTWFVPAPDVIDTIISDPDALALADNIAAQNQPAFTAEPESSLDPDPVAIITGSVAAAPPPVSSVSEAPSDPVSPVAQESQPEPAPTVGADVMMRDHVDRKKLYRRRRTIRFIWAVPILLVIVAAIIAYFNRQEIVNRIPQMASVYQMIGVEVRAGGLEIDPPQARTILIDGQPVIRVESVVRNLTNKPKTVPLIELTLHDSDGQGLIQWYVEPDPAQIGARGRLVFTSEIANPPAGAIGLRYRFSDDIQLSAASGL</sequence>
<keyword evidence="2" id="KW-0812">Transmembrane</keyword>
<keyword evidence="2" id="KW-0472">Membrane</keyword>